<name>A0AAJ2IU32_9LACT</name>
<dbReference type="RefSeq" id="WP_311842898.1">
    <property type="nucleotide sequence ID" value="NZ_JARPXR010000005.1"/>
</dbReference>
<accession>A0AAJ2IU32</accession>
<proteinExistence type="predicted"/>
<protein>
    <submittedName>
        <fullName evidence="2">Uncharacterized protein</fullName>
    </submittedName>
</protein>
<keyword evidence="1" id="KW-0175">Coiled coil</keyword>
<evidence type="ECO:0000256" key="1">
    <source>
        <dbReference type="SAM" id="Coils"/>
    </source>
</evidence>
<sequence>MKIDLPELERKLSYGINLTIKESTILLESMEGFIDDKIELQEQLNTAKKALTEISKTKVPFRNGIFYWEEFSQDALKAQKALAAIGNEGSGDE</sequence>
<evidence type="ECO:0000313" key="3">
    <source>
        <dbReference type="Proteomes" id="UP001262817"/>
    </source>
</evidence>
<gene>
    <name evidence="2" type="ORF">P7D17_05365</name>
</gene>
<organism evidence="2 3">
    <name type="scientific">Lactococcus petauri</name>
    <dbReference type="NCBI Taxonomy" id="1940789"/>
    <lineage>
        <taxon>Bacteria</taxon>
        <taxon>Bacillati</taxon>
        <taxon>Bacillota</taxon>
        <taxon>Bacilli</taxon>
        <taxon>Lactobacillales</taxon>
        <taxon>Streptococcaceae</taxon>
        <taxon>Lactococcus</taxon>
    </lineage>
</organism>
<feature type="coiled-coil region" evidence="1">
    <location>
        <begin position="30"/>
        <end position="57"/>
    </location>
</feature>
<dbReference type="EMBL" id="JARPXR010000005">
    <property type="protein sequence ID" value="MDT2583542.1"/>
    <property type="molecule type" value="Genomic_DNA"/>
</dbReference>
<evidence type="ECO:0000313" key="2">
    <source>
        <dbReference type="EMBL" id="MDT2583542.1"/>
    </source>
</evidence>
<dbReference type="Proteomes" id="UP001262817">
    <property type="component" value="Unassembled WGS sequence"/>
</dbReference>
<dbReference type="AlphaFoldDB" id="A0AAJ2IU32"/>
<comment type="caution">
    <text evidence="2">The sequence shown here is derived from an EMBL/GenBank/DDBJ whole genome shotgun (WGS) entry which is preliminary data.</text>
</comment>
<reference evidence="2" key="1">
    <citation type="submission" date="2023-03" db="EMBL/GenBank/DDBJ databases">
        <authorList>
            <person name="Shen W."/>
            <person name="Cai J."/>
        </authorList>
    </citation>
    <scope>NUCLEOTIDE SEQUENCE</scope>
    <source>
        <strain evidence="2">P86-2</strain>
    </source>
</reference>